<name>A0ABS9CD84_9BACT</name>
<comment type="caution">
    <text evidence="1">The sequence shown here is derived from an EMBL/GenBank/DDBJ whole genome shotgun (WGS) entry which is preliminary data.</text>
</comment>
<dbReference type="Pfam" id="PF11751">
    <property type="entry name" value="PorP_SprF"/>
    <property type="match status" value="1"/>
</dbReference>
<dbReference type="NCBIfam" id="TIGR03519">
    <property type="entry name" value="T9SS_PorP_fam"/>
    <property type="match status" value="1"/>
</dbReference>
<reference evidence="1 2" key="1">
    <citation type="submission" date="2020-12" db="EMBL/GenBank/DDBJ databases">
        <title>Whole genome sequences of gut porcine anaerobes.</title>
        <authorList>
            <person name="Kubasova T."/>
            <person name="Jahodarova E."/>
            <person name="Rychlik I."/>
        </authorList>
    </citation>
    <scope>NUCLEOTIDE SEQUENCE [LARGE SCALE GENOMIC DNA]</scope>
    <source>
        <strain evidence="1 2">An925</strain>
    </source>
</reference>
<evidence type="ECO:0000313" key="1">
    <source>
        <dbReference type="EMBL" id="MCF2562966.1"/>
    </source>
</evidence>
<organism evidence="1 2">
    <name type="scientific">Xylanibacter brevis</name>
    <dbReference type="NCBI Taxonomy" id="83231"/>
    <lineage>
        <taxon>Bacteria</taxon>
        <taxon>Pseudomonadati</taxon>
        <taxon>Bacteroidota</taxon>
        <taxon>Bacteroidia</taxon>
        <taxon>Bacteroidales</taxon>
        <taxon>Prevotellaceae</taxon>
        <taxon>Xylanibacter</taxon>
    </lineage>
</organism>
<protein>
    <submittedName>
        <fullName evidence="1">Type IX secretion system membrane protein PorP/SprF</fullName>
    </submittedName>
</protein>
<accession>A0ABS9CD84</accession>
<dbReference type="Proteomes" id="UP001200470">
    <property type="component" value="Unassembled WGS sequence"/>
</dbReference>
<gene>
    <name evidence="1" type="ORF">I6E12_02400</name>
</gene>
<evidence type="ECO:0000313" key="2">
    <source>
        <dbReference type="Proteomes" id="UP001200470"/>
    </source>
</evidence>
<sequence>MVTQYIVRKVVIFYVKRLPLIWIFLLASLRVLAQQDVSFAHYWAMEPSFNPAAVGKESKINITGAYQLSMAGYEQHPRTMNLAADMPFRLLNMTHGVGIQLLNDEIGLFTHKRMALQYALQCRLFGGHLRFGLQAGVLSEGFKGSELDAENSSDPALPTADVNGTAFDFSGGLYYLHRNWYVGVSVLHATAPAVEMGNRSLLQVDRIYYLTAGYTFRLRNPHLAILPSVLAYTDGTSQRADFTARLRYTNDEKMLYGGVGYSPTNSVTAMIGGNFHGVHIGYSYEMYTTGTGIGNGSHELFVGYQTNIDIGPRRRNRHQSVRIL</sequence>
<keyword evidence="2" id="KW-1185">Reference proteome</keyword>
<dbReference type="InterPro" id="IPR019861">
    <property type="entry name" value="PorP/SprF_Bacteroidetes"/>
</dbReference>
<proteinExistence type="predicted"/>
<dbReference type="EMBL" id="JADYTN010000004">
    <property type="protein sequence ID" value="MCF2562966.1"/>
    <property type="molecule type" value="Genomic_DNA"/>
</dbReference>